<gene>
    <name evidence="3" type="ORF">MIND_00895500</name>
</gene>
<evidence type="ECO:0000256" key="2">
    <source>
        <dbReference type="SAM" id="SignalP"/>
    </source>
</evidence>
<protein>
    <submittedName>
        <fullName evidence="3">Uncharacterized protein</fullName>
    </submittedName>
</protein>
<sequence length="170" mass="18360">MKFTLMSTVFLAAATSVFATPMAPVKRGVNPSQVLDFGVARGKNPTGTGDCSGLRGIKIPCSCPPTRADFINSLNANVKAGHDIHNPAVPAPFPSDNSIRSQITRLQTQISSLQNLRGPGVGCPAVSTNWNDKLAQLIARQKRDDGEDDHDDEDFGFDDEVDDEFEDDEE</sequence>
<reference evidence="3" key="1">
    <citation type="submission" date="2020-05" db="EMBL/GenBank/DDBJ databases">
        <title>Mycena genomes resolve the evolution of fungal bioluminescence.</title>
        <authorList>
            <person name="Tsai I.J."/>
        </authorList>
    </citation>
    <scope>NUCLEOTIDE SEQUENCE</scope>
    <source>
        <strain evidence="3">171206Taipei</strain>
    </source>
</reference>
<evidence type="ECO:0000313" key="4">
    <source>
        <dbReference type="Proteomes" id="UP000636479"/>
    </source>
</evidence>
<feature type="region of interest" description="Disordered" evidence="1">
    <location>
        <begin position="139"/>
        <end position="170"/>
    </location>
</feature>
<accession>A0A8H6SIW0</accession>
<feature type="compositionally biased region" description="Acidic residues" evidence="1">
    <location>
        <begin position="146"/>
        <end position="170"/>
    </location>
</feature>
<feature type="chain" id="PRO_5034739922" evidence="2">
    <location>
        <begin position="20"/>
        <end position="170"/>
    </location>
</feature>
<organism evidence="3 4">
    <name type="scientific">Mycena indigotica</name>
    <dbReference type="NCBI Taxonomy" id="2126181"/>
    <lineage>
        <taxon>Eukaryota</taxon>
        <taxon>Fungi</taxon>
        <taxon>Dikarya</taxon>
        <taxon>Basidiomycota</taxon>
        <taxon>Agaricomycotina</taxon>
        <taxon>Agaricomycetes</taxon>
        <taxon>Agaricomycetidae</taxon>
        <taxon>Agaricales</taxon>
        <taxon>Marasmiineae</taxon>
        <taxon>Mycenaceae</taxon>
        <taxon>Mycena</taxon>
    </lineage>
</organism>
<feature type="signal peptide" evidence="2">
    <location>
        <begin position="1"/>
        <end position="19"/>
    </location>
</feature>
<comment type="caution">
    <text evidence="3">The sequence shown here is derived from an EMBL/GenBank/DDBJ whole genome shotgun (WGS) entry which is preliminary data.</text>
</comment>
<dbReference type="AlphaFoldDB" id="A0A8H6SIW0"/>
<name>A0A8H6SIW0_9AGAR</name>
<dbReference type="EMBL" id="JACAZF010000007">
    <property type="protein sequence ID" value="KAF7299456.1"/>
    <property type="molecule type" value="Genomic_DNA"/>
</dbReference>
<keyword evidence="2" id="KW-0732">Signal</keyword>
<proteinExistence type="predicted"/>
<dbReference type="OrthoDB" id="2140240at2759"/>
<evidence type="ECO:0000313" key="3">
    <source>
        <dbReference type="EMBL" id="KAF7299456.1"/>
    </source>
</evidence>
<dbReference type="GeneID" id="59348118"/>
<evidence type="ECO:0000256" key="1">
    <source>
        <dbReference type="SAM" id="MobiDB-lite"/>
    </source>
</evidence>
<dbReference type="Proteomes" id="UP000636479">
    <property type="component" value="Unassembled WGS sequence"/>
</dbReference>
<dbReference type="RefSeq" id="XP_037218844.1">
    <property type="nucleotide sequence ID" value="XM_037365602.1"/>
</dbReference>
<keyword evidence="4" id="KW-1185">Reference proteome</keyword>